<accession>A0A511MBE7</accession>
<dbReference type="OrthoDB" id="3398189at2"/>
<evidence type="ECO:0008006" key="3">
    <source>
        <dbReference type="Google" id="ProtNLM"/>
    </source>
</evidence>
<proteinExistence type="predicted"/>
<dbReference type="EMBL" id="BJXA01000012">
    <property type="protein sequence ID" value="GEM37919.1"/>
    <property type="molecule type" value="Genomic_DNA"/>
</dbReference>
<name>A0A511MBE7_9NOCA</name>
<evidence type="ECO:0000313" key="2">
    <source>
        <dbReference type="Proteomes" id="UP000321424"/>
    </source>
</evidence>
<keyword evidence="2" id="KW-1185">Reference proteome</keyword>
<reference evidence="1 2" key="1">
    <citation type="submission" date="2019-07" db="EMBL/GenBank/DDBJ databases">
        <title>Whole genome shotgun sequence of Nocardia ninae NBRC 108245.</title>
        <authorList>
            <person name="Hosoyama A."/>
            <person name="Uohara A."/>
            <person name="Ohji S."/>
            <person name="Ichikawa N."/>
        </authorList>
    </citation>
    <scope>NUCLEOTIDE SEQUENCE [LARGE SCALE GENOMIC DNA]</scope>
    <source>
        <strain evidence="1 2">NBRC 108245</strain>
    </source>
</reference>
<dbReference type="Proteomes" id="UP000321424">
    <property type="component" value="Unassembled WGS sequence"/>
</dbReference>
<protein>
    <recommendedName>
        <fullName evidence="3">ESX-1 secretion-associated protein</fullName>
    </recommendedName>
</protein>
<sequence>MSGFEVEISQLKEAAKAAGSAATQARAVDPGNGLTGLAAALPGGEAAKKAPTLVTTFNDRAKGWADEIGGWGDLVTAAAKLYAENEVEAERAFG</sequence>
<organism evidence="1 2">
    <name type="scientific">Nocardia ninae NBRC 108245</name>
    <dbReference type="NCBI Taxonomy" id="1210091"/>
    <lineage>
        <taxon>Bacteria</taxon>
        <taxon>Bacillati</taxon>
        <taxon>Actinomycetota</taxon>
        <taxon>Actinomycetes</taxon>
        <taxon>Mycobacteriales</taxon>
        <taxon>Nocardiaceae</taxon>
        <taxon>Nocardia</taxon>
    </lineage>
</organism>
<evidence type="ECO:0000313" key="1">
    <source>
        <dbReference type="EMBL" id="GEM37919.1"/>
    </source>
</evidence>
<comment type="caution">
    <text evidence="1">The sequence shown here is derived from an EMBL/GenBank/DDBJ whole genome shotgun (WGS) entry which is preliminary data.</text>
</comment>
<gene>
    <name evidence="1" type="ORF">NN4_24380</name>
</gene>
<dbReference type="RefSeq" id="WP_147129984.1">
    <property type="nucleotide sequence ID" value="NZ_BJXA01000012.1"/>
</dbReference>
<dbReference type="AlphaFoldDB" id="A0A511MBE7"/>